<dbReference type="InterPro" id="IPR014284">
    <property type="entry name" value="RNA_pol_sigma-70_dom"/>
</dbReference>
<evidence type="ECO:0000259" key="5">
    <source>
        <dbReference type="Pfam" id="PF04542"/>
    </source>
</evidence>
<evidence type="ECO:0000313" key="8">
    <source>
        <dbReference type="Proteomes" id="UP000630660"/>
    </source>
</evidence>
<dbReference type="GO" id="GO:0006352">
    <property type="term" value="P:DNA-templated transcription initiation"/>
    <property type="evidence" value="ECO:0007669"/>
    <property type="project" value="InterPro"/>
</dbReference>
<keyword evidence="2" id="KW-0805">Transcription regulation</keyword>
<dbReference type="Pfam" id="PF08281">
    <property type="entry name" value="Sigma70_r4_2"/>
    <property type="match status" value="1"/>
</dbReference>
<dbReference type="InterPro" id="IPR039425">
    <property type="entry name" value="RNA_pol_sigma-70-like"/>
</dbReference>
<evidence type="ECO:0000256" key="1">
    <source>
        <dbReference type="ARBA" id="ARBA00010641"/>
    </source>
</evidence>
<reference evidence="7" key="1">
    <citation type="submission" date="2019-11" db="EMBL/GenBank/DDBJ databases">
        <title>Microbial mats filling the niche in hypersaline microbial mats.</title>
        <authorList>
            <person name="Wong H.L."/>
            <person name="Macleod F.I."/>
            <person name="White R.A. III"/>
            <person name="Burns B.P."/>
        </authorList>
    </citation>
    <scope>NUCLEOTIDE SEQUENCE</scope>
    <source>
        <strain evidence="7">Bin_327</strain>
    </source>
</reference>
<dbReference type="InterPro" id="IPR036388">
    <property type="entry name" value="WH-like_DNA-bd_sf"/>
</dbReference>
<dbReference type="AlphaFoldDB" id="A0A9D5QCG5"/>
<dbReference type="Proteomes" id="UP000630660">
    <property type="component" value="Unassembled WGS sequence"/>
</dbReference>
<feature type="domain" description="RNA polymerase sigma-70 region 2" evidence="5">
    <location>
        <begin position="23"/>
        <end position="90"/>
    </location>
</feature>
<evidence type="ECO:0000313" key="7">
    <source>
        <dbReference type="EMBL" id="MBD3364017.1"/>
    </source>
</evidence>
<keyword evidence="3" id="KW-0731">Sigma factor</keyword>
<evidence type="ECO:0000259" key="6">
    <source>
        <dbReference type="Pfam" id="PF08281"/>
    </source>
</evidence>
<dbReference type="GO" id="GO:0003677">
    <property type="term" value="F:DNA binding"/>
    <property type="evidence" value="ECO:0007669"/>
    <property type="project" value="InterPro"/>
</dbReference>
<protein>
    <submittedName>
        <fullName evidence="7">Sigma-70 family RNA polymerase sigma factor</fullName>
    </submittedName>
</protein>
<dbReference type="Gene3D" id="1.10.10.10">
    <property type="entry name" value="Winged helix-like DNA-binding domain superfamily/Winged helix DNA-binding domain"/>
    <property type="match status" value="1"/>
</dbReference>
<dbReference type="CDD" id="cd06171">
    <property type="entry name" value="Sigma70_r4"/>
    <property type="match status" value="1"/>
</dbReference>
<dbReference type="InterPro" id="IPR013249">
    <property type="entry name" value="RNA_pol_sigma70_r4_t2"/>
</dbReference>
<feature type="domain" description="RNA polymerase sigma factor 70 region 4 type 2" evidence="6">
    <location>
        <begin position="118"/>
        <end position="167"/>
    </location>
</feature>
<dbReference type="NCBIfam" id="TIGR02937">
    <property type="entry name" value="sigma70-ECF"/>
    <property type="match status" value="1"/>
</dbReference>
<dbReference type="InterPro" id="IPR007627">
    <property type="entry name" value="RNA_pol_sigma70_r2"/>
</dbReference>
<dbReference type="EMBL" id="WJKJ01000069">
    <property type="protein sequence ID" value="MBD3364017.1"/>
    <property type="molecule type" value="Genomic_DNA"/>
</dbReference>
<dbReference type="InterPro" id="IPR013324">
    <property type="entry name" value="RNA_pol_sigma_r3/r4-like"/>
</dbReference>
<proteinExistence type="inferred from homology"/>
<dbReference type="SUPFAM" id="SSF88946">
    <property type="entry name" value="Sigma2 domain of RNA polymerase sigma factors"/>
    <property type="match status" value="1"/>
</dbReference>
<dbReference type="SUPFAM" id="SSF88659">
    <property type="entry name" value="Sigma3 and sigma4 domains of RNA polymerase sigma factors"/>
    <property type="match status" value="1"/>
</dbReference>
<accession>A0A9D5QCG5</accession>
<dbReference type="PANTHER" id="PTHR43133">
    <property type="entry name" value="RNA POLYMERASE ECF-TYPE SIGMA FACTO"/>
    <property type="match status" value="1"/>
</dbReference>
<evidence type="ECO:0000256" key="4">
    <source>
        <dbReference type="ARBA" id="ARBA00023163"/>
    </source>
</evidence>
<dbReference type="Gene3D" id="1.10.1740.10">
    <property type="match status" value="1"/>
</dbReference>
<comment type="similarity">
    <text evidence="1">Belongs to the sigma-70 factor family. ECF subfamily.</text>
</comment>
<keyword evidence="4" id="KW-0804">Transcription</keyword>
<dbReference type="GO" id="GO:0016987">
    <property type="term" value="F:sigma factor activity"/>
    <property type="evidence" value="ECO:0007669"/>
    <property type="project" value="UniProtKB-KW"/>
</dbReference>
<evidence type="ECO:0000256" key="3">
    <source>
        <dbReference type="ARBA" id="ARBA00023082"/>
    </source>
</evidence>
<organism evidence="7 8">
    <name type="scientific">candidate division WOR-3 bacterium</name>
    <dbReference type="NCBI Taxonomy" id="2052148"/>
    <lineage>
        <taxon>Bacteria</taxon>
        <taxon>Bacteria division WOR-3</taxon>
    </lineage>
</organism>
<dbReference type="InterPro" id="IPR013325">
    <property type="entry name" value="RNA_pol_sigma_r2"/>
</dbReference>
<comment type="caution">
    <text evidence="7">The sequence shown here is derived from an EMBL/GenBank/DDBJ whole genome shotgun (WGS) entry which is preliminary data.</text>
</comment>
<name>A0A9D5QCG5_UNCW3</name>
<evidence type="ECO:0000256" key="2">
    <source>
        <dbReference type="ARBA" id="ARBA00023015"/>
    </source>
</evidence>
<dbReference type="PANTHER" id="PTHR43133:SF51">
    <property type="entry name" value="RNA POLYMERASE SIGMA FACTOR"/>
    <property type="match status" value="1"/>
</dbReference>
<dbReference type="Pfam" id="PF04542">
    <property type="entry name" value="Sigma70_r2"/>
    <property type="match status" value="1"/>
</dbReference>
<sequence length="183" mass="21299">MLDPDSELIRKVSDGDGKSFTELVDKYKNRVFSTVYRYVKDPSMTEDLAQEIFIKVWKNARTFKGKSAFSTWLYRIVVNHCLSFHSRRKRHRTVELDESIPDSGGSLEERMDKRAKSELIRQTVGALNRRQRIALILFKFEGYSCKEVAEIMGISFSAAQSLIFRAIDNLRKKLTPLRESRKI</sequence>
<gene>
    <name evidence="7" type="ORF">GF359_02260</name>
</gene>